<dbReference type="NCBIfam" id="TIGR03301">
    <property type="entry name" value="PhnW-AepZ"/>
    <property type="match status" value="1"/>
</dbReference>
<dbReference type="InterPro" id="IPR015424">
    <property type="entry name" value="PyrdxlP-dep_Trfase"/>
</dbReference>
<dbReference type="Gene3D" id="3.90.1150.10">
    <property type="entry name" value="Aspartate Aminotransferase, domain 1"/>
    <property type="match status" value="1"/>
</dbReference>
<keyword evidence="5" id="KW-0670">Pyruvate</keyword>
<evidence type="ECO:0000256" key="2">
    <source>
        <dbReference type="ARBA" id="ARBA00022576"/>
    </source>
</evidence>
<evidence type="ECO:0000313" key="9">
    <source>
        <dbReference type="EMBL" id="KKN97268.1"/>
    </source>
</evidence>
<dbReference type="InterPro" id="IPR024169">
    <property type="entry name" value="SP_NH2Trfase/AEP_transaminase"/>
</dbReference>
<evidence type="ECO:0000256" key="1">
    <source>
        <dbReference type="ARBA" id="ARBA00001933"/>
    </source>
</evidence>
<keyword evidence="3" id="KW-0808">Transferase</keyword>
<dbReference type="NCBIfam" id="NF010006">
    <property type="entry name" value="PRK13479.1"/>
    <property type="match status" value="1"/>
</dbReference>
<keyword evidence="4" id="KW-0663">Pyridoxal phosphate</keyword>
<evidence type="ECO:0000256" key="3">
    <source>
        <dbReference type="ARBA" id="ARBA00022679"/>
    </source>
</evidence>
<protein>
    <recommendedName>
        <fullName evidence="6">2-aminoethylphosphonate--pyruvate transaminase</fullName>
        <ecNumber evidence="6">2.6.1.37</ecNumber>
    </recommendedName>
</protein>
<dbReference type="GO" id="GO:0047304">
    <property type="term" value="F:2-aminoethylphosphonate-pyruvate transaminase activity"/>
    <property type="evidence" value="ECO:0007669"/>
    <property type="project" value="UniProtKB-EC"/>
</dbReference>
<dbReference type="PANTHER" id="PTHR42778">
    <property type="entry name" value="2-AMINOETHYLPHOSPHONATE--PYRUVATE TRANSAMINASE"/>
    <property type="match status" value="1"/>
</dbReference>
<gene>
    <name evidence="9" type="ORF">LCGC14_0159570</name>
</gene>
<dbReference type="HAMAP" id="MF_01376">
    <property type="entry name" value="PhnW_aminotrans_5"/>
    <property type="match status" value="1"/>
</dbReference>
<feature type="domain" description="Aminotransferase class V" evidence="8">
    <location>
        <begin position="28"/>
        <end position="294"/>
    </location>
</feature>
<evidence type="ECO:0000256" key="7">
    <source>
        <dbReference type="ARBA" id="ARBA00049460"/>
    </source>
</evidence>
<comment type="cofactor">
    <cofactor evidence="1">
        <name>pyridoxal 5'-phosphate</name>
        <dbReference type="ChEBI" id="CHEBI:597326"/>
    </cofactor>
</comment>
<organism evidence="9">
    <name type="scientific">marine sediment metagenome</name>
    <dbReference type="NCBI Taxonomy" id="412755"/>
    <lineage>
        <taxon>unclassified sequences</taxon>
        <taxon>metagenomes</taxon>
        <taxon>ecological metagenomes</taxon>
    </lineage>
</organism>
<dbReference type="AlphaFoldDB" id="A0A0F9XY13"/>
<evidence type="ECO:0000256" key="6">
    <source>
        <dbReference type="ARBA" id="ARBA00044521"/>
    </source>
</evidence>
<dbReference type="SUPFAM" id="SSF53383">
    <property type="entry name" value="PLP-dependent transferases"/>
    <property type="match status" value="1"/>
</dbReference>
<sequence>MVDNVKEPYLLTPGPLTTSHATKAAMLRDWGSWDDDFNQVTADIRTQLLAMAEAASDEYACVPMQGSGTFAVESALACATDPDGQVLVLMNGAYGKRAAQLLDTMGRAYITLDKGDYLPPQPNEVAALLAQYPDITAVFLVHCETSSGILNPLEAIAEVVHAAGKTLIVDAMSSFGGVPISVVKTPIDVLISSANKCIEGVPGFGFVILRQALLIAGKGRAHSLSLDLSAQWEYMERSGQWRFTPPTHTVVAFQAALAQHREEGGVPGRCARYTRNRDALVKGMRALGFSTLLEDEWLSPIITTFLSPTDPAFEFNAFYAALKARGFLIYPGKLTEVDSFRIGCIGQLDVTVIATLLVAIQDALSEMGVVLSSSSSSHSSAPSFLQSGSA</sequence>
<dbReference type="InterPro" id="IPR015421">
    <property type="entry name" value="PyrdxlP-dep_Trfase_major"/>
</dbReference>
<comment type="caution">
    <text evidence="9">The sequence shown here is derived from an EMBL/GenBank/DDBJ whole genome shotgun (WGS) entry which is preliminary data.</text>
</comment>
<dbReference type="PANTHER" id="PTHR42778:SF1">
    <property type="entry name" value="2-AMINOETHYLPHOSPHONATE--PYRUVATE TRANSAMINASE"/>
    <property type="match status" value="1"/>
</dbReference>
<evidence type="ECO:0000259" key="8">
    <source>
        <dbReference type="Pfam" id="PF00266"/>
    </source>
</evidence>
<dbReference type="PIRSF" id="PIRSF000524">
    <property type="entry name" value="SPT"/>
    <property type="match status" value="1"/>
</dbReference>
<dbReference type="GO" id="GO:0019700">
    <property type="term" value="P:organic phosphonate catabolic process"/>
    <property type="evidence" value="ECO:0007669"/>
    <property type="project" value="InterPro"/>
</dbReference>
<accession>A0A0F9XY13</accession>
<keyword evidence="2" id="KW-0032">Aminotransferase</keyword>
<reference evidence="9" key="1">
    <citation type="journal article" date="2015" name="Nature">
        <title>Complex archaea that bridge the gap between prokaryotes and eukaryotes.</title>
        <authorList>
            <person name="Spang A."/>
            <person name="Saw J.H."/>
            <person name="Jorgensen S.L."/>
            <person name="Zaremba-Niedzwiedzka K."/>
            <person name="Martijn J."/>
            <person name="Lind A.E."/>
            <person name="van Eijk R."/>
            <person name="Schleper C."/>
            <person name="Guy L."/>
            <person name="Ettema T.J."/>
        </authorList>
    </citation>
    <scope>NUCLEOTIDE SEQUENCE</scope>
</reference>
<dbReference type="InterPro" id="IPR012703">
    <property type="entry name" value="NH2EtPonate_pyrv_transaminase"/>
</dbReference>
<evidence type="ECO:0000256" key="5">
    <source>
        <dbReference type="ARBA" id="ARBA00023317"/>
    </source>
</evidence>
<comment type="catalytic activity">
    <reaction evidence="7">
        <text>(2-aminoethyl)phosphonate + pyruvate = phosphonoacetaldehyde + L-alanine</text>
        <dbReference type="Rhea" id="RHEA:17021"/>
        <dbReference type="ChEBI" id="CHEBI:15361"/>
        <dbReference type="ChEBI" id="CHEBI:57418"/>
        <dbReference type="ChEBI" id="CHEBI:57972"/>
        <dbReference type="ChEBI" id="CHEBI:58383"/>
        <dbReference type="EC" id="2.6.1.37"/>
    </reaction>
</comment>
<dbReference type="InterPro" id="IPR000192">
    <property type="entry name" value="Aminotrans_V_dom"/>
</dbReference>
<dbReference type="NCBIfam" id="TIGR02326">
    <property type="entry name" value="transamin_PhnW"/>
    <property type="match status" value="1"/>
</dbReference>
<name>A0A0F9XY13_9ZZZZ</name>
<proteinExistence type="inferred from homology"/>
<dbReference type="InterPro" id="IPR015422">
    <property type="entry name" value="PyrdxlP-dep_Trfase_small"/>
</dbReference>
<dbReference type="EC" id="2.6.1.37" evidence="6"/>
<dbReference type="Gene3D" id="3.40.640.10">
    <property type="entry name" value="Type I PLP-dependent aspartate aminotransferase-like (Major domain)"/>
    <property type="match status" value="1"/>
</dbReference>
<dbReference type="Pfam" id="PF00266">
    <property type="entry name" value="Aminotran_5"/>
    <property type="match status" value="1"/>
</dbReference>
<evidence type="ECO:0000256" key="4">
    <source>
        <dbReference type="ARBA" id="ARBA00022898"/>
    </source>
</evidence>
<dbReference type="EMBL" id="LAZR01000059">
    <property type="protein sequence ID" value="KKN97268.1"/>
    <property type="molecule type" value="Genomic_DNA"/>
</dbReference>